<feature type="transmembrane region" description="Helical" evidence="1">
    <location>
        <begin position="293"/>
        <end position="314"/>
    </location>
</feature>
<dbReference type="EMBL" id="CP000462">
    <property type="protein sequence ID" value="ABK36923.1"/>
    <property type="molecule type" value="Genomic_DNA"/>
</dbReference>
<feature type="transmembrane region" description="Helical" evidence="1">
    <location>
        <begin position="326"/>
        <end position="345"/>
    </location>
</feature>
<evidence type="ECO:0000256" key="1">
    <source>
        <dbReference type="SAM" id="Phobius"/>
    </source>
</evidence>
<keyword evidence="1" id="KW-1133">Transmembrane helix</keyword>
<feature type="transmembrane region" description="Helical" evidence="1">
    <location>
        <begin position="234"/>
        <end position="257"/>
    </location>
</feature>
<evidence type="ECO:0000313" key="3">
    <source>
        <dbReference type="Proteomes" id="UP000000756"/>
    </source>
</evidence>
<accession>A0KM85</accession>
<reference evidence="2 3" key="1">
    <citation type="journal article" date="2006" name="J. Bacteriol.">
        <title>Genome sequence of Aeromonas hydrophila ATCC 7966T: jack of all trades.</title>
        <authorList>
            <person name="Seshadri R."/>
            <person name="Joseph S.W."/>
            <person name="Chopra A.K."/>
            <person name="Sha J."/>
            <person name="Shaw J."/>
            <person name="Graf J."/>
            <person name="Haft D."/>
            <person name="Wu M."/>
            <person name="Ren Q."/>
            <person name="Rosovitz M.J."/>
            <person name="Madupu R."/>
            <person name="Tallon L."/>
            <person name="Kim M."/>
            <person name="Jin S."/>
            <person name="Vuong H."/>
            <person name="Stine O.C."/>
            <person name="Ali A."/>
            <person name="Horneman A.J."/>
            <person name="Heidelberg J.F."/>
        </authorList>
    </citation>
    <scope>NUCLEOTIDE SEQUENCE [LARGE SCALE GENOMIC DNA]</scope>
    <source>
        <strain evidence="3">ATCC 7966 / DSM 30187 / BCRC 13018 / CCUG 14551 / JCM 1027 / KCTC 2358 / NCIMB 9240 / NCTC 8049</strain>
    </source>
</reference>
<feature type="transmembrane region" description="Helical" evidence="1">
    <location>
        <begin position="159"/>
        <end position="186"/>
    </location>
</feature>
<dbReference type="HOGENOM" id="CLU_066212_0_0_6"/>
<dbReference type="Proteomes" id="UP000000756">
    <property type="component" value="Chromosome"/>
</dbReference>
<dbReference type="EnsemblBacteria" id="ABK36923">
    <property type="protein sequence ID" value="ABK36923"/>
    <property type="gene ID" value="AHA_2882"/>
</dbReference>
<dbReference type="STRING" id="380703.AHA_2882"/>
<dbReference type="RefSeq" id="WP_011706683.1">
    <property type="nucleotide sequence ID" value="NC_008570.1"/>
</dbReference>
<evidence type="ECO:0000313" key="2">
    <source>
        <dbReference type="EMBL" id="ABK36923.1"/>
    </source>
</evidence>
<organism evidence="2 3">
    <name type="scientific">Aeromonas hydrophila subsp. hydrophila (strain ATCC 7966 / DSM 30187 / BCRC 13018 / CCUG 14551 / JCM 1027 / KCTC 2358 / NCIMB 9240 / NCTC 8049)</name>
    <dbReference type="NCBI Taxonomy" id="380703"/>
    <lineage>
        <taxon>Bacteria</taxon>
        <taxon>Pseudomonadati</taxon>
        <taxon>Pseudomonadota</taxon>
        <taxon>Gammaproteobacteria</taxon>
        <taxon>Aeromonadales</taxon>
        <taxon>Aeromonadaceae</taxon>
        <taxon>Aeromonas</taxon>
    </lineage>
</organism>
<feature type="transmembrane region" description="Helical" evidence="1">
    <location>
        <begin position="20"/>
        <end position="40"/>
    </location>
</feature>
<protein>
    <submittedName>
        <fullName evidence="2">Putative membrane protein</fullName>
    </submittedName>
</protein>
<keyword evidence="1" id="KW-0812">Transmembrane</keyword>
<dbReference type="KEGG" id="aha:AHA_2882"/>
<gene>
    <name evidence="2" type="ordered locus">AHA_2882</name>
</gene>
<keyword evidence="3" id="KW-1185">Reference proteome</keyword>
<feature type="transmembrane region" description="Helical" evidence="1">
    <location>
        <begin position="88"/>
        <end position="106"/>
    </location>
</feature>
<sequence length="357" mass="42803">MVYLSLCFFCSLYMYSVQNYKASLIVLLPPFIIYFLISALQYNVGSDYFSYLYIYENQWVLGRYFESGEYFFYYLNIFLKEFGFPGQSIFFIFSFFQSIFIFVYFNELKKKGFIVWMLFLIFFVVTNIYNNQMNGIRQYAALTLLPLLTIFIYNRNYIYFGIFMAIAMSFHSSSLIFFSLMIFVVFHRPFHRYNIVIFILSIPFYLLVAKYTPTLLENLGLRFSSYIESDYFDAGNYITIITKMYYLPALLFFYYLYGKARESSEKNHFDGYFSFLIFMFSCTYWSFLMSLDIAILSRVSSYFWFFIIFPLYYVGVFLHKKGIVKLGLYIIYLVAPYAAKVTFLAKNEFLYNSIIFN</sequence>
<dbReference type="OrthoDB" id="4907145at2"/>
<feature type="transmembrane region" description="Helical" evidence="1">
    <location>
        <begin position="269"/>
        <end position="287"/>
    </location>
</feature>
<dbReference type="AlphaFoldDB" id="A0KM85"/>
<keyword evidence="1" id="KW-0472">Membrane</keyword>
<proteinExistence type="predicted"/>
<dbReference type="Pfam" id="PF14897">
    <property type="entry name" value="EpsG"/>
    <property type="match status" value="1"/>
</dbReference>
<feature type="transmembrane region" description="Helical" evidence="1">
    <location>
        <begin position="193"/>
        <end position="214"/>
    </location>
</feature>
<dbReference type="GeneID" id="97006831"/>
<dbReference type="InterPro" id="IPR049458">
    <property type="entry name" value="EpsG-like"/>
</dbReference>
<name>A0KM85_AERHH</name>
<feature type="transmembrane region" description="Helical" evidence="1">
    <location>
        <begin position="112"/>
        <end position="129"/>
    </location>
</feature>